<evidence type="ECO:0000313" key="1">
    <source>
        <dbReference type="EMBL" id="KFU76398.1"/>
    </source>
</evidence>
<accession>A0A2P2FI46</accession>
<organism evidence="1 2">
    <name type="scientific">Amycolatopsis lurida NRRL 2430</name>
    <dbReference type="NCBI Taxonomy" id="1460371"/>
    <lineage>
        <taxon>Bacteria</taxon>
        <taxon>Bacillati</taxon>
        <taxon>Actinomycetota</taxon>
        <taxon>Actinomycetes</taxon>
        <taxon>Pseudonocardiales</taxon>
        <taxon>Pseudonocardiaceae</taxon>
        <taxon>Amycolatopsis</taxon>
    </lineage>
</organism>
<dbReference type="EMBL" id="JFBM01000044">
    <property type="protein sequence ID" value="KFU76398.1"/>
    <property type="molecule type" value="Genomic_DNA"/>
</dbReference>
<reference evidence="1 2" key="1">
    <citation type="journal article" date="2014" name="Genome Announc.">
        <title>Draft Genome Sequence of Amycolatopsis lurida NRRL 2430, Producer of the Glycopeptide Family Antibiotic Ristocetin.</title>
        <authorList>
            <person name="Kwun M.J."/>
            <person name="Hong H.J."/>
        </authorList>
    </citation>
    <scope>NUCLEOTIDE SEQUENCE [LARGE SCALE GENOMIC DNA]</scope>
    <source>
        <strain evidence="1 2">NRRL 2430</strain>
    </source>
</reference>
<dbReference type="RefSeq" id="WP_034321674.1">
    <property type="nucleotide sequence ID" value="NZ_JFBM01000044.1"/>
</dbReference>
<gene>
    <name evidence="1" type="ORF">BB31_36080</name>
</gene>
<comment type="caution">
    <text evidence="1">The sequence shown here is derived from an EMBL/GenBank/DDBJ whole genome shotgun (WGS) entry which is preliminary data.</text>
</comment>
<sequence>MSDEEDLEPLLRYAREGCVGLSVVVVVAEMKAGRGAHFTELTTALLSVVGMLIDRGAVPGDLVDDEPCFVAWPGSKSEILGRLACEIKAMGEIPATGEVCWIHDPATTLGQGLTPRRR</sequence>
<dbReference type="AlphaFoldDB" id="A0A2P2FI46"/>
<name>A0A2P2FI46_AMYLU</name>
<protein>
    <submittedName>
        <fullName evidence="1">Uncharacterized protein</fullName>
    </submittedName>
</protein>
<proteinExistence type="predicted"/>
<dbReference type="Proteomes" id="UP000256220">
    <property type="component" value="Unassembled WGS sequence"/>
</dbReference>
<keyword evidence="2" id="KW-1185">Reference proteome</keyword>
<evidence type="ECO:0000313" key="2">
    <source>
        <dbReference type="Proteomes" id="UP000256220"/>
    </source>
</evidence>